<dbReference type="GO" id="GO:0003677">
    <property type="term" value="F:DNA binding"/>
    <property type="evidence" value="ECO:0007669"/>
    <property type="project" value="UniProtKB-KW"/>
</dbReference>
<dbReference type="Gene3D" id="3.40.50.2300">
    <property type="match status" value="1"/>
</dbReference>
<dbReference type="SMART" id="SM00448">
    <property type="entry name" value="REC"/>
    <property type="match status" value="1"/>
</dbReference>
<proteinExistence type="predicted"/>
<dbReference type="InterPro" id="IPR001789">
    <property type="entry name" value="Sig_transdc_resp-reg_receiver"/>
</dbReference>
<feature type="domain" description="Response regulatory" evidence="2">
    <location>
        <begin position="7"/>
        <end position="121"/>
    </location>
</feature>
<gene>
    <name evidence="4" type="ORF">NST17_13715</name>
</gene>
<protein>
    <submittedName>
        <fullName evidence="4">LytTR family DNA-binding domain-containing protein</fullName>
    </submittedName>
</protein>
<organism evidence="4 5">
    <name type="scientific">Caldifermentibacillus hisashii</name>
    <dbReference type="NCBI Taxonomy" id="996558"/>
    <lineage>
        <taxon>Bacteria</taxon>
        <taxon>Bacillati</taxon>
        <taxon>Bacillota</taxon>
        <taxon>Bacilli</taxon>
        <taxon>Bacillales</taxon>
        <taxon>Bacillaceae</taxon>
        <taxon>Caldifermentibacillus</taxon>
    </lineage>
</organism>
<evidence type="ECO:0000259" key="2">
    <source>
        <dbReference type="PROSITE" id="PS50110"/>
    </source>
</evidence>
<dbReference type="Proteomes" id="UP001459714">
    <property type="component" value="Unassembled WGS sequence"/>
</dbReference>
<dbReference type="InterPro" id="IPR007492">
    <property type="entry name" value="LytTR_DNA-bd_dom"/>
</dbReference>
<sequence>MIRKKLNVVVIDDDKFILEYFGELLNGSMDFHLIGLYSDGKKIYDILGNNKVDVVILDIEMPGVNGLEIGEFINEKYPDIKIIFMTGHSKYALEGYKYYPFDFLVKPINPLRVNKTLKKIIEQNANDKEQNYQRTRIGIKVKKGLVLVDIDEISFIEKVGKKVQLYLKNKKSVEVSENLKLLEEKLNPYGFFRPFKSYLIPLNNIQSVFLDDFTDSYNIVLKDSDSEIKVSRKKIKKLKEHLIKNGNVEIIIE</sequence>
<dbReference type="PROSITE" id="PS50110">
    <property type="entry name" value="RESPONSE_REGULATORY"/>
    <property type="match status" value="1"/>
</dbReference>
<reference evidence="4 5" key="1">
    <citation type="submission" date="2024-03" db="EMBL/GenBank/DDBJ databases">
        <title>Bacilli Hybrid Assemblies.</title>
        <authorList>
            <person name="Kovac J."/>
        </authorList>
    </citation>
    <scope>NUCLEOTIDE SEQUENCE [LARGE SCALE GENOMIC DNA]</scope>
    <source>
        <strain evidence="4 5">FSL M8-0022</strain>
    </source>
</reference>
<evidence type="ECO:0000256" key="1">
    <source>
        <dbReference type="PROSITE-ProRule" id="PRU00169"/>
    </source>
</evidence>
<evidence type="ECO:0000313" key="4">
    <source>
        <dbReference type="EMBL" id="MEL3958244.1"/>
    </source>
</evidence>
<dbReference type="PANTHER" id="PTHR37299">
    <property type="entry name" value="TRANSCRIPTIONAL REGULATOR-RELATED"/>
    <property type="match status" value="1"/>
</dbReference>
<dbReference type="PROSITE" id="PS50930">
    <property type="entry name" value="HTH_LYTTR"/>
    <property type="match status" value="1"/>
</dbReference>
<dbReference type="InterPro" id="IPR046947">
    <property type="entry name" value="LytR-like"/>
</dbReference>
<keyword evidence="5" id="KW-1185">Reference proteome</keyword>
<accession>A0ABU9JZH5</accession>
<comment type="caution">
    <text evidence="4">The sequence shown here is derived from an EMBL/GenBank/DDBJ whole genome shotgun (WGS) entry which is preliminary data.</text>
</comment>
<dbReference type="SMART" id="SM00850">
    <property type="entry name" value="LytTR"/>
    <property type="match status" value="1"/>
</dbReference>
<dbReference type="Pfam" id="PF00072">
    <property type="entry name" value="Response_reg"/>
    <property type="match status" value="1"/>
</dbReference>
<name>A0ABU9JZH5_9BACI</name>
<dbReference type="Gene3D" id="2.40.50.1020">
    <property type="entry name" value="LytTr DNA-binding domain"/>
    <property type="match status" value="1"/>
</dbReference>
<keyword evidence="4" id="KW-0238">DNA-binding</keyword>
<dbReference type="PANTHER" id="PTHR37299:SF1">
    <property type="entry name" value="STAGE 0 SPORULATION PROTEIN A HOMOLOG"/>
    <property type="match status" value="1"/>
</dbReference>
<evidence type="ECO:0000259" key="3">
    <source>
        <dbReference type="PROSITE" id="PS50930"/>
    </source>
</evidence>
<feature type="domain" description="HTH LytTR-type" evidence="3">
    <location>
        <begin position="137"/>
        <end position="244"/>
    </location>
</feature>
<evidence type="ECO:0000313" key="5">
    <source>
        <dbReference type="Proteomes" id="UP001459714"/>
    </source>
</evidence>
<dbReference type="EMBL" id="JBBYAK010000001">
    <property type="protein sequence ID" value="MEL3958244.1"/>
    <property type="molecule type" value="Genomic_DNA"/>
</dbReference>
<dbReference type="SUPFAM" id="SSF52172">
    <property type="entry name" value="CheY-like"/>
    <property type="match status" value="1"/>
</dbReference>
<dbReference type="RefSeq" id="WP_342020450.1">
    <property type="nucleotide sequence ID" value="NZ_CP163264.1"/>
</dbReference>
<feature type="modified residue" description="4-aspartylphosphate" evidence="1">
    <location>
        <position position="58"/>
    </location>
</feature>
<dbReference type="Pfam" id="PF04397">
    <property type="entry name" value="LytTR"/>
    <property type="match status" value="1"/>
</dbReference>
<dbReference type="InterPro" id="IPR011006">
    <property type="entry name" value="CheY-like_superfamily"/>
</dbReference>
<keyword evidence="1" id="KW-0597">Phosphoprotein</keyword>